<organism evidence="2">
    <name type="scientific">Anopheles sinensis</name>
    <name type="common">Mosquito</name>
    <dbReference type="NCBI Taxonomy" id="74873"/>
    <lineage>
        <taxon>Eukaryota</taxon>
        <taxon>Metazoa</taxon>
        <taxon>Ecdysozoa</taxon>
        <taxon>Arthropoda</taxon>
        <taxon>Hexapoda</taxon>
        <taxon>Insecta</taxon>
        <taxon>Pterygota</taxon>
        <taxon>Neoptera</taxon>
        <taxon>Endopterygota</taxon>
        <taxon>Diptera</taxon>
        <taxon>Nematocera</taxon>
        <taxon>Culicoidea</taxon>
        <taxon>Culicidae</taxon>
        <taxon>Anophelinae</taxon>
        <taxon>Anopheles</taxon>
    </lineage>
</organism>
<feature type="region of interest" description="Disordered" evidence="1">
    <location>
        <begin position="58"/>
        <end position="104"/>
    </location>
</feature>
<accession>A0A084VHQ4</accession>
<reference evidence="3" key="2">
    <citation type="submission" date="2020-05" db="UniProtKB">
        <authorList>
            <consortium name="EnsemblMetazoa"/>
        </authorList>
    </citation>
    <scope>IDENTIFICATION</scope>
</reference>
<dbReference type="EMBL" id="KE524843">
    <property type="protein sequence ID" value="KFB37498.1"/>
    <property type="molecule type" value="Genomic_DNA"/>
</dbReference>
<dbReference type="VEuPathDB" id="VectorBase:ASIC004720"/>
<evidence type="ECO:0000313" key="4">
    <source>
        <dbReference type="Proteomes" id="UP000030765"/>
    </source>
</evidence>
<evidence type="ECO:0000313" key="3">
    <source>
        <dbReference type="EnsemblMetazoa" id="ASIC004720-PA"/>
    </source>
</evidence>
<evidence type="ECO:0000313" key="2">
    <source>
        <dbReference type="EMBL" id="KFB37498.1"/>
    </source>
</evidence>
<feature type="compositionally biased region" description="Basic and acidic residues" evidence="1">
    <location>
        <begin position="89"/>
        <end position="104"/>
    </location>
</feature>
<dbReference type="EMBL" id="ATLV01013199">
    <property type="status" value="NOT_ANNOTATED_CDS"/>
    <property type="molecule type" value="Genomic_DNA"/>
</dbReference>
<name>A0A084VHQ4_ANOSI</name>
<proteinExistence type="predicted"/>
<gene>
    <name evidence="2" type="ORF">ZHAS_00004720</name>
</gene>
<dbReference type="EnsemblMetazoa" id="ASIC004720-RA">
    <property type="protein sequence ID" value="ASIC004720-PA"/>
    <property type="gene ID" value="ASIC004720"/>
</dbReference>
<feature type="compositionally biased region" description="Basic and acidic residues" evidence="1">
    <location>
        <begin position="70"/>
        <end position="80"/>
    </location>
</feature>
<keyword evidence="4" id="KW-1185">Reference proteome</keyword>
<evidence type="ECO:0000256" key="1">
    <source>
        <dbReference type="SAM" id="MobiDB-lite"/>
    </source>
</evidence>
<dbReference type="AlphaFoldDB" id="A0A084VHQ4"/>
<sequence length="104" mass="11543">MHENKQILLNTSFPLADEGTIVAVAPHGSRVRALFHHPIGSRHLKRATLQAGHLRTSARPLFPTPSSHPWGEKTTARQRETQSLQIHGAKPERAERAQTCRGSD</sequence>
<dbReference type="Proteomes" id="UP000030765">
    <property type="component" value="Unassembled WGS sequence"/>
</dbReference>
<protein>
    <submittedName>
        <fullName evidence="2 3">Uncharacterized protein</fullName>
    </submittedName>
</protein>
<reference evidence="2 4" key="1">
    <citation type="journal article" date="2014" name="BMC Genomics">
        <title>Genome sequence of Anopheles sinensis provides insight into genetics basis of mosquito competence for malaria parasites.</title>
        <authorList>
            <person name="Zhou D."/>
            <person name="Zhang D."/>
            <person name="Ding G."/>
            <person name="Shi L."/>
            <person name="Hou Q."/>
            <person name="Ye Y."/>
            <person name="Xu Y."/>
            <person name="Zhou H."/>
            <person name="Xiong C."/>
            <person name="Li S."/>
            <person name="Yu J."/>
            <person name="Hong S."/>
            <person name="Yu X."/>
            <person name="Zou P."/>
            <person name="Chen C."/>
            <person name="Chang X."/>
            <person name="Wang W."/>
            <person name="Lv Y."/>
            <person name="Sun Y."/>
            <person name="Ma L."/>
            <person name="Shen B."/>
            <person name="Zhu C."/>
        </authorList>
    </citation>
    <scope>NUCLEOTIDE SEQUENCE [LARGE SCALE GENOMIC DNA]</scope>
</reference>